<name>A0A1T4VRE6_9GAMM</name>
<organism evidence="1 2">
    <name type="scientific">Thiothrix eikelboomii</name>
    <dbReference type="NCBI Taxonomy" id="92487"/>
    <lineage>
        <taxon>Bacteria</taxon>
        <taxon>Pseudomonadati</taxon>
        <taxon>Pseudomonadota</taxon>
        <taxon>Gammaproteobacteria</taxon>
        <taxon>Thiotrichales</taxon>
        <taxon>Thiotrichaceae</taxon>
        <taxon>Thiothrix</taxon>
    </lineage>
</organism>
<protein>
    <submittedName>
        <fullName evidence="1">Uncharacterized protein</fullName>
    </submittedName>
</protein>
<gene>
    <name evidence="1" type="ORF">SAMN02745130_00039</name>
</gene>
<proteinExistence type="predicted"/>
<evidence type="ECO:0000313" key="2">
    <source>
        <dbReference type="Proteomes" id="UP000190460"/>
    </source>
</evidence>
<evidence type="ECO:0000313" key="1">
    <source>
        <dbReference type="EMBL" id="SKA67489.1"/>
    </source>
</evidence>
<keyword evidence="2" id="KW-1185">Reference proteome</keyword>
<sequence>MSLARQIQVNTNYTRSINLERDADSLAVVNAYIPTTRALDTLARIGDTFADVGDMPRAWTLMGPYGSGKSSFALFLSHLLGNRNDAATCAAQEKLESIDEDVFGKFLKPADDSSDTAQEYCRIFLTGTPEPLSRRLALALLDGARVFFSYEGRQLPKVITKFEEFISQVTISTSQLIHVIDELQDEVAKANGDGLLIVIDELGKFLEYEARHPETNDIFLLQALAEQAYKGHENGAILSVFVLLHQSFEQYARGLGKAQRNEWAKIQGRFEVIPFLESTEQTLRIVGKAINQPKKLPNTVVVQTKQVSQLLATLNALPSTLDKHSASHLFQQCYPLHPISALLLPVLCQKVAQNERTLFNYLGSAEVFGFQDSVKRLEHLGDWIYPWEIYDYFISNQPAAVVDHLTHRRWAEVVTALERLGDDNPDAVRVLKTVGLLNLIGAQAGLKASKEILSYCLHDSDAVTNALEVLQKRAVLQLRKYNNEYRVWQGSDFDLELRLQEERGKLGVFSLAERLSRQHGGMPIVARKFSIQKGAMHYFTTAFTDASSVNQIGESAGVPRIVFYLAEDQQDDESFVKQVVAHTSPLDVLVKYPHAAALRDAVADVLALEAVQNKSQELHSDPVAQREFRDYYQVALQAEETQVHLLLEQPQRSQWYWQGKAVQIDGKRAFQNKLSDILGSLYCRMPTIKNELINRDKPSSQAAAGRNKLLEMMLLHPAEEALGIEKFPPEKAMYLALLRESGIHRLDETGKWGFFSPNSGSSLQATWAEIEEFLNSTEQKARPFSDLDGILTSIPFGLKNGVLPVLYLAAYFVHQDELALYEEGQYLPTLSKDVLERFVKTPELFKVQLFRIEGIRATIFKEYMTALFTDGKTRSVVQAIKPLATFVGGLNEYTQKTSDLPEHAKAFRNAFHLSKSPEQLLFEGIPQALGFEIRATEQAKFDGYVERLKDTLSALKHAYSKMLDDQQKLLAQALRLKANATIPEMRRITGRYVGLDTYTVDTDGLKAFINRLTNSDKVDHDWFISILMFLGKKSPEKWLDGDKAQADMRLSEYSRRMLDLEALRIHDQKRQNTQDEFDVILLKSIKKGEKERQQPVAISKMQREAADELKSRLNDQLSGADKELQLAVLAELVDDFLRDYQTTQRPKVVSPKQLSKVKHD</sequence>
<reference evidence="1 2" key="1">
    <citation type="submission" date="2017-02" db="EMBL/GenBank/DDBJ databases">
        <authorList>
            <person name="Peterson S.W."/>
        </authorList>
    </citation>
    <scope>NUCLEOTIDE SEQUENCE [LARGE SCALE GENOMIC DNA]</scope>
    <source>
        <strain evidence="1 2">ATCC 49788</strain>
    </source>
</reference>
<accession>A0A1T4VRE6</accession>
<dbReference type="EMBL" id="FUYB01000001">
    <property type="protein sequence ID" value="SKA67489.1"/>
    <property type="molecule type" value="Genomic_DNA"/>
</dbReference>
<dbReference type="STRING" id="92487.SAMN02745130_00039"/>
<dbReference type="Proteomes" id="UP000190460">
    <property type="component" value="Unassembled WGS sequence"/>
</dbReference>
<dbReference type="AlphaFoldDB" id="A0A1T4VRE6"/>
<dbReference type="OrthoDB" id="856045at2"/>
<dbReference type="RefSeq" id="WP_078920563.1">
    <property type="nucleotide sequence ID" value="NZ_FUYB01000001.1"/>
</dbReference>